<feature type="transmembrane region" description="Helical" evidence="1">
    <location>
        <begin position="155"/>
        <end position="180"/>
    </location>
</feature>
<keyword evidence="1" id="KW-1133">Transmembrane helix</keyword>
<feature type="transmembrane region" description="Helical" evidence="1">
    <location>
        <begin position="201"/>
        <end position="223"/>
    </location>
</feature>
<dbReference type="Proteomes" id="UP000008068">
    <property type="component" value="Unassembled WGS sequence"/>
</dbReference>
<dbReference type="OrthoDB" id="5819992at2759"/>
<accession>G0NHT6</accession>
<dbReference type="InterPro" id="IPR019428">
    <property type="entry name" value="7TM_GPCR_serpentine_rcpt_Str"/>
</dbReference>
<gene>
    <name evidence="2" type="ORF">CAEBREN_31933</name>
</gene>
<dbReference type="EMBL" id="GL379886">
    <property type="protein sequence ID" value="EGT31553.1"/>
    <property type="molecule type" value="Genomic_DNA"/>
</dbReference>
<dbReference type="PANTHER" id="PTHR46000:SF9">
    <property type="entry name" value="SEVEN TM RECEPTOR"/>
    <property type="match status" value="1"/>
</dbReference>
<dbReference type="InParanoid" id="G0NHT6"/>
<keyword evidence="1" id="KW-0472">Membrane</keyword>
<dbReference type="eggNOG" id="ENOG502TJC2">
    <property type="taxonomic scope" value="Eukaryota"/>
</dbReference>
<dbReference type="HOGENOM" id="CLU_036335_4_3_1"/>
<protein>
    <submittedName>
        <fullName evidence="2">Uncharacterized protein</fullName>
    </submittedName>
</protein>
<evidence type="ECO:0000313" key="3">
    <source>
        <dbReference type="Proteomes" id="UP000008068"/>
    </source>
</evidence>
<dbReference type="SUPFAM" id="SSF81321">
    <property type="entry name" value="Family A G protein-coupled receptor-like"/>
    <property type="match status" value="1"/>
</dbReference>
<reference evidence="3" key="1">
    <citation type="submission" date="2011-07" db="EMBL/GenBank/DDBJ databases">
        <authorList>
            <consortium name="Caenorhabditis brenneri Sequencing and Analysis Consortium"/>
            <person name="Wilson R.K."/>
        </authorList>
    </citation>
    <scope>NUCLEOTIDE SEQUENCE [LARGE SCALE GENOMIC DNA]</scope>
    <source>
        <strain evidence="3">PB2801</strain>
    </source>
</reference>
<sequence length="300" mass="34691">MVTFTILGIFLAAMEMIIHPNLHFYNSGFVFFTLTKPLNVPNRVMEFMLASYTGVYSITISLIAVQFIYRYWALFSSPNLRYFRGLKSLVWFAYCSFFGAVWFISPLSLLKMDATSKAYFQNEIMLRYNTLISEIPMMSFLPYDPEDNTIKWKSVSYTIVITSVMASQYLTMMYCGYNMYTKMEEKVQHFSAALKHHHRQLFKTLVLQLSFPAGATVCAFNLYPAMDSIIVLLVVTEYRLVAKREVHEIKSLLECGLQECGTRCSEETSIQKEKKVTPIQLAMGSYHCQLSEISTDFYEL</sequence>
<dbReference type="AlphaFoldDB" id="G0NHT6"/>
<dbReference type="PANTHER" id="PTHR46000">
    <property type="entry name" value="SEVEN TM RECEPTOR-RELATED"/>
    <property type="match status" value="1"/>
</dbReference>
<feature type="transmembrane region" description="Helical" evidence="1">
    <location>
        <begin position="6"/>
        <end position="26"/>
    </location>
</feature>
<evidence type="ECO:0000256" key="1">
    <source>
        <dbReference type="SAM" id="Phobius"/>
    </source>
</evidence>
<dbReference type="Pfam" id="PF10326">
    <property type="entry name" value="7TM_GPCR_Str"/>
    <property type="match status" value="1"/>
</dbReference>
<evidence type="ECO:0000313" key="2">
    <source>
        <dbReference type="EMBL" id="EGT31553.1"/>
    </source>
</evidence>
<feature type="transmembrane region" description="Helical" evidence="1">
    <location>
        <begin position="124"/>
        <end position="143"/>
    </location>
</feature>
<feature type="transmembrane region" description="Helical" evidence="1">
    <location>
        <begin position="47"/>
        <end position="69"/>
    </location>
</feature>
<name>G0NHT6_CAEBE</name>
<proteinExistence type="predicted"/>
<keyword evidence="3" id="KW-1185">Reference proteome</keyword>
<feature type="transmembrane region" description="Helical" evidence="1">
    <location>
        <begin position="89"/>
        <end position="112"/>
    </location>
</feature>
<organism evidence="3">
    <name type="scientific">Caenorhabditis brenneri</name>
    <name type="common">Nematode worm</name>
    <dbReference type="NCBI Taxonomy" id="135651"/>
    <lineage>
        <taxon>Eukaryota</taxon>
        <taxon>Metazoa</taxon>
        <taxon>Ecdysozoa</taxon>
        <taxon>Nematoda</taxon>
        <taxon>Chromadorea</taxon>
        <taxon>Rhabditida</taxon>
        <taxon>Rhabditina</taxon>
        <taxon>Rhabditomorpha</taxon>
        <taxon>Rhabditoidea</taxon>
        <taxon>Rhabditidae</taxon>
        <taxon>Peloderinae</taxon>
        <taxon>Caenorhabditis</taxon>
    </lineage>
</organism>
<keyword evidence="1" id="KW-0812">Transmembrane</keyword>